<sequence length="428" mass="44038">MGESMTDVQQERRHPGTIGEVFWAFLRLGVTSFGGPVAHLGFFRETFVERRKWLSDGTYADLVALCQFLPGPASSQVGMAIGLQRAGIGGLLAAWFAFTMPSAIVLVAFAFGIASLGDDANMGWLYGLKAAAVAVVAQAVLGMAKNLTPDAKRATIAGAAMIIILLVPNPFVQVAAIVLGAVIGLAWLGREAAAVTGGQGPDAGARSGGDDVRQDFGARYDFGVRISRRVGAVALTAFALLLVALPILTAVTGDSSLRLVDVFYRAGALVFGGGHVVLPLLETETVATGLVGHDSFLAGYGAAQAVPGPLFTFAAFLGASTTTGPTGLIGAGIALVAIFLPAALLVIAALPFWERLRRAPSVRRALLGVNAAVVGILAAALYDPVFTQGVTSPATLALAVAVFIAQVKWKLPAWAAVIAAGLIGFAFL</sequence>
<dbReference type="InterPro" id="IPR003370">
    <property type="entry name" value="Chromate_transpt"/>
</dbReference>
<feature type="transmembrane region" description="Helical" evidence="7">
    <location>
        <begin position="230"/>
        <end position="250"/>
    </location>
</feature>
<organism evidence="8 9">
    <name type="scientific">Brevibacterium aurantiacum</name>
    <dbReference type="NCBI Taxonomy" id="273384"/>
    <lineage>
        <taxon>Bacteria</taxon>
        <taxon>Bacillati</taxon>
        <taxon>Actinomycetota</taxon>
        <taxon>Actinomycetes</taxon>
        <taxon>Micrococcales</taxon>
        <taxon>Brevibacteriaceae</taxon>
        <taxon>Brevibacterium</taxon>
    </lineage>
</organism>
<evidence type="ECO:0000256" key="2">
    <source>
        <dbReference type="ARBA" id="ARBA00005262"/>
    </source>
</evidence>
<feature type="transmembrane region" description="Helical" evidence="7">
    <location>
        <begin position="95"/>
        <end position="117"/>
    </location>
</feature>
<keyword evidence="6 7" id="KW-0472">Membrane</keyword>
<dbReference type="Pfam" id="PF02417">
    <property type="entry name" value="Chromate_transp"/>
    <property type="match status" value="2"/>
</dbReference>
<accession>A0A556CQE6</accession>
<reference evidence="8 9" key="1">
    <citation type="submission" date="2019-07" db="EMBL/GenBank/DDBJ databases">
        <title>Draft genome sequence of Brevibacterium aurantiacum XU54 isolated from Xinjiang China.</title>
        <authorList>
            <person name="Xu X."/>
        </authorList>
    </citation>
    <scope>NUCLEOTIDE SEQUENCE [LARGE SCALE GENOMIC DNA]</scope>
    <source>
        <strain evidence="8 9">XU54</strain>
    </source>
</reference>
<keyword evidence="4 7" id="KW-0812">Transmembrane</keyword>
<dbReference type="PIRSF" id="PIRSF004810">
    <property type="entry name" value="ChrA"/>
    <property type="match status" value="1"/>
</dbReference>
<comment type="similarity">
    <text evidence="2">Belongs to the chromate ion transporter (CHR) (TC 2.A.51) family.</text>
</comment>
<protein>
    <submittedName>
        <fullName evidence="8">Chromate efflux transporter</fullName>
    </submittedName>
</protein>
<dbReference type="InterPro" id="IPR014047">
    <property type="entry name" value="Chr_Tranpt_l_chain"/>
</dbReference>
<dbReference type="PANTHER" id="PTHR33567">
    <property type="entry name" value="CHROMATE ION TRANSPORTER (EUROFUNG)"/>
    <property type="match status" value="1"/>
</dbReference>
<proteinExistence type="inferred from homology"/>
<keyword evidence="9" id="KW-1185">Reference proteome</keyword>
<dbReference type="GO" id="GO:0015109">
    <property type="term" value="F:chromate transmembrane transporter activity"/>
    <property type="evidence" value="ECO:0007669"/>
    <property type="project" value="InterPro"/>
</dbReference>
<dbReference type="PANTHER" id="PTHR33567:SF3">
    <property type="entry name" value="CHROMATE ION TRANSPORTER (EUROFUNG)"/>
    <property type="match status" value="1"/>
</dbReference>
<evidence type="ECO:0000256" key="4">
    <source>
        <dbReference type="ARBA" id="ARBA00022692"/>
    </source>
</evidence>
<feature type="transmembrane region" description="Helical" evidence="7">
    <location>
        <begin position="411"/>
        <end position="427"/>
    </location>
</feature>
<keyword evidence="3" id="KW-1003">Cell membrane</keyword>
<evidence type="ECO:0000256" key="6">
    <source>
        <dbReference type="ARBA" id="ARBA00023136"/>
    </source>
</evidence>
<evidence type="ECO:0000256" key="3">
    <source>
        <dbReference type="ARBA" id="ARBA00022475"/>
    </source>
</evidence>
<dbReference type="RefSeq" id="WP_143920736.1">
    <property type="nucleotide sequence ID" value="NZ_VLTK01000001.1"/>
</dbReference>
<dbReference type="GO" id="GO:0005886">
    <property type="term" value="C:plasma membrane"/>
    <property type="evidence" value="ECO:0007669"/>
    <property type="project" value="UniProtKB-SubCell"/>
</dbReference>
<feature type="transmembrane region" description="Helical" evidence="7">
    <location>
        <begin position="123"/>
        <end position="144"/>
    </location>
</feature>
<evidence type="ECO:0000256" key="5">
    <source>
        <dbReference type="ARBA" id="ARBA00022989"/>
    </source>
</evidence>
<feature type="transmembrane region" description="Helical" evidence="7">
    <location>
        <begin position="328"/>
        <end position="353"/>
    </location>
</feature>
<dbReference type="EMBL" id="VLTK01000001">
    <property type="protein sequence ID" value="TSI19649.1"/>
    <property type="molecule type" value="Genomic_DNA"/>
</dbReference>
<gene>
    <name evidence="8" type="primary">chrA</name>
    <name evidence="8" type="ORF">FO013_01485</name>
</gene>
<comment type="caution">
    <text evidence="8">The sequence shown here is derived from an EMBL/GenBank/DDBJ whole genome shotgun (WGS) entry which is preliminary data.</text>
</comment>
<feature type="transmembrane region" description="Helical" evidence="7">
    <location>
        <begin position="156"/>
        <end position="188"/>
    </location>
</feature>
<keyword evidence="5 7" id="KW-1133">Transmembrane helix</keyword>
<name>A0A556CQE6_BREAU</name>
<dbReference type="NCBIfam" id="TIGR00937">
    <property type="entry name" value="2A51"/>
    <property type="match status" value="1"/>
</dbReference>
<dbReference type="OrthoDB" id="8969999at2"/>
<feature type="transmembrane region" description="Helical" evidence="7">
    <location>
        <begin position="388"/>
        <end position="404"/>
    </location>
</feature>
<comment type="subcellular location">
    <subcellularLocation>
        <location evidence="1">Cell membrane</location>
        <topology evidence="1">Multi-pass membrane protein</topology>
    </subcellularLocation>
</comment>
<evidence type="ECO:0000256" key="7">
    <source>
        <dbReference type="SAM" id="Phobius"/>
    </source>
</evidence>
<feature type="transmembrane region" description="Helical" evidence="7">
    <location>
        <begin position="21"/>
        <end position="42"/>
    </location>
</feature>
<evidence type="ECO:0000256" key="1">
    <source>
        <dbReference type="ARBA" id="ARBA00004651"/>
    </source>
</evidence>
<feature type="transmembrane region" description="Helical" evidence="7">
    <location>
        <begin position="365"/>
        <end position="382"/>
    </location>
</feature>
<dbReference type="Proteomes" id="UP000316406">
    <property type="component" value="Unassembled WGS sequence"/>
</dbReference>
<evidence type="ECO:0000313" key="9">
    <source>
        <dbReference type="Proteomes" id="UP000316406"/>
    </source>
</evidence>
<dbReference type="AlphaFoldDB" id="A0A556CQE6"/>
<evidence type="ECO:0000313" key="8">
    <source>
        <dbReference type="EMBL" id="TSI19649.1"/>
    </source>
</evidence>
<feature type="transmembrane region" description="Helical" evidence="7">
    <location>
        <begin position="262"/>
        <end position="281"/>
    </location>
</feature>